<dbReference type="EMBL" id="JBHUHT010000009">
    <property type="protein sequence ID" value="MFD2095593.1"/>
    <property type="molecule type" value="Genomic_DNA"/>
</dbReference>
<dbReference type="NCBIfam" id="NF008333">
    <property type="entry name" value="PRK11118.1"/>
    <property type="match status" value="1"/>
</dbReference>
<dbReference type="PANTHER" id="PTHR39169">
    <property type="match status" value="1"/>
</dbReference>
<keyword evidence="2" id="KW-1185">Reference proteome</keyword>
<proteinExistence type="predicted"/>
<comment type="caution">
    <text evidence="1">The sequence shown here is derived from an EMBL/GenBank/DDBJ whole genome shotgun (WGS) entry which is preliminary data.</text>
</comment>
<organism evidence="1 2">
    <name type="scientific">Corallincola platygyrae</name>
    <dbReference type="NCBI Taxonomy" id="1193278"/>
    <lineage>
        <taxon>Bacteria</taxon>
        <taxon>Pseudomonadati</taxon>
        <taxon>Pseudomonadota</taxon>
        <taxon>Gammaproteobacteria</taxon>
        <taxon>Alteromonadales</taxon>
        <taxon>Psychromonadaceae</taxon>
        <taxon>Corallincola</taxon>
    </lineage>
</organism>
<gene>
    <name evidence="1" type="ORF">ACFSJ3_06300</name>
</gene>
<dbReference type="GO" id="GO:0004497">
    <property type="term" value="F:monooxygenase activity"/>
    <property type="evidence" value="ECO:0007669"/>
    <property type="project" value="UniProtKB-KW"/>
</dbReference>
<keyword evidence="1" id="KW-0503">Monooxygenase</keyword>
<name>A0ABW4XMR1_9GAMM</name>
<accession>A0ABW4XMR1</accession>
<dbReference type="Proteomes" id="UP001597380">
    <property type="component" value="Unassembled WGS sequence"/>
</dbReference>
<reference evidence="2" key="1">
    <citation type="journal article" date="2019" name="Int. J. Syst. Evol. Microbiol.">
        <title>The Global Catalogue of Microorganisms (GCM) 10K type strain sequencing project: providing services to taxonomists for standard genome sequencing and annotation.</title>
        <authorList>
            <consortium name="The Broad Institute Genomics Platform"/>
            <consortium name="The Broad Institute Genome Sequencing Center for Infectious Disease"/>
            <person name="Wu L."/>
            <person name="Ma J."/>
        </authorList>
    </citation>
    <scope>NUCLEOTIDE SEQUENCE [LARGE SCALE GENOMIC DNA]</scope>
    <source>
        <strain evidence="2">CGMCC 1.10992</strain>
    </source>
</reference>
<evidence type="ECO:0000313" key="2">
    <source>
        <dbReference type="Proteomes" id="UP001597380"/>
    </source>
</evidence>
<keyword evidence="1" id="KW-0560">Oxidoreductase</keyword>
<dbReference type="Gene3D" id="3.30.70.100">
    <property type="match status" value="1"/>
</dbReference>
<protein>
    <submittedName>
        <fullName evidence="1">Monooxygenase</fullName>
    </submittedName>
</protein>
<evidence type="ECO:0000313" key="1">
    <source>
        <dbReference type="EMBL" id="MFD2095593.1"/>
    </source>
</evidence>
<dbReference type="RefSeq" id="WP_345340335.1">
    <property type="nucleotide sequence ID" value="NZ_BAABLI010000014.1"/>
</dbReference>
<dbReference type="InterPro" id="IPR011008">
    <property type="entry name" value="Dimeric_a/b-barrel"/>
</dbReference>
<dbReference type="PANTHER" id="PTHR39169:SF1">
    <property type="entry name" value="MONOOXYGENASE YDHR-RELATED"/>
    <property type="match status" value="1"/>
</dbReference>
<dbReference type="InterPro" id="IPR014910">
    <property type="entry name" value="YdhR"/>
</dbReference>
<sequence length="102" mass="11630">MSNVILEIHFHSRGPWHTQLAEACEPLANAVAKSPGLKWKIWTENPETRLAGGIYLFSNRDDAEDYLLQHRDRLEALGVTEFESHIYEVNESLSLITRAPIT</sequence>
<dbReference type="SUPFAM" id="SSF54909">
    <property type="entry name" value="Dimeric alpha+beta barrel"/>
    <property type="match status" value="1"/>
</dbReference>
<dbReference type="Pfam" id="PF08803">
    <property type="entry name" value="ydhR"/>
    <property type="match status" value="1"/>
</dbReference>